<evidence type="ECO:0000313" key="2">
    <source>
        <dbReference type="Proteomes" id="UP000653002"/>
    </source>
</evidence>
<dbReference type="AlphaFoldDB" id="A0A8I0HD29"/>
<dbReference type="EMBL" id="JAABFR010002565">
    <property type="protein sequence ID" value="MBD4340199.1"/>
    <property type="molecule type" value="Genomic_DNA"/>
</dbReference>
<gene>
    <name evidence="1" type="primary">coaD</name>
    <name evidence="1" type="ORF">GUH15_29975</name>
</gene>
<dbReference type="GO" id="GO:0004595">
    <property type="term" value="F:pantetheine-phosphate adenylyltransferase activity"/>
    <property type="evidence" value="ECO:0007669"/>
    <property type="project" value="UniProtKB-EC"/>
</dbReference>
<reference evidence="1" key="1">
    <citation type="submission" date="2020-01" db="EMBL/GenBank/DDBJ databases">
        <authorList>
            <person name="Richard D."/>
        </authorList>
    </citation>
    <scope>NUCLEOTIDE SEQUENCE</scope>
    <source>
        <strain evidence="1">JP541</strain>
    </source>
</reference>
<dbReference type="SUPFAM" id="SSF52374">
    <property type="entry name" value="Nucleotidylyl transferase"/>
    <property type="match status" value="1"/>
</dbReference>
<name>A0A8I0HD29_XANCI</name>
<keyword evidence="1" id="KW-0548">Nucleotidyltransferase</keyword>
<evidence type="ECO:0000313" key="1">
    <source>
        <dbReference type="EMBL" id="MBD4340199.1"/>
    </source>
</evidence>
<sequence length="67" mass="7665">SDYETEMQIAQTNRSLDPEIETLFLSTGLEYSFLSSTIAKEVAFYNAGVEKLVPPIVARKFKEKYKK</sequence>
<protein>
    <submittedName>
        <fullName evidence="1">Pantetheine-phosphate adenylyltransferase</fullName>
        <ecNumber evidence="1">2.7.7.3</ecNumber>
    </submittedName>
</protein>
<proteinExistence type="predicted"/>
<accession>A0A8I0HD29</accession>
<dbReference type="InterPro" id="IPR014729">
    <property type="entry name" value="Rossmann-like_a/b/a_fold"/>
</dbReference>
<dbReference type="Proteomes" id="UP000653002">
    <property type="component" value="Unassembled WGS sequence"/>
</dbReference>
<comment type="caution">
    <text evidence="1">The sequence shown here is derived from an EMBL/GenBank/DDBJ whole genome shotgun (WGS) entry which is preliminary data.</text>
</comment>
<keyword evidence="1" id="KW-0808">Transferase</keyword>
<feature type="non-terminal residue" evidence="1">
    <location>
        <position position="1"/>
    </location>
</feature>
<dbReference type="EC" id="2.7.7.3" evidence="1"/>
<organism evidence="1 2">
    <name type="scientific">Xanthomonas citri pv. citri</name>
    <dbReference type="NCBI Taxonomy" id="611301"/>
    <lineage>
        <taxon>Bacteria</taxon>
        <taxon>Pseudomonadati</taxon>
        <taxon>Pseudomonadota</taxon>
        <taxon>Gammaproteobacteria</taxon>
        <taxon>Lysobacterales</taxon>
        <taxon>Lysobacteraceae</taxon>
        <taxon>Xanthomonas</taxon>
    </lineage>
</organism>
<dbReference type="Gene3D" id="3.40.50.620">
    <property type="entry name" value="HUPs"/>
    <property type="match status" value="1"/>
</dbReference>